<sequence>MIGKAVVIGFSPELSTQSPCVGQFDLGKKAREELKLDIHDFVGSLSGPEVAFLFEKGFDYPDRSTQYLNDVLRFNDERFNQSK</sequence>
<keyword evidence="2" id="KW-1185">Reference proteome</keyword>
<accession>A0A9X1VET0</accession>
<protein>
    <submittedName>
        <fullName evidence="1">Uncharacterized protein</fullName>
    </submittedName>
</protein>
<organism evidence="1 2">
    <name type="scientific">Sulfoacidibacillus ferrooxidans</name>
    <dbReference type="NCBI Taxonomy" id="2005001"/>
    <lineage>
        <taxon>Bacteria</taxon>
        <taxon>Bacillati</taxon>
        <taxon>Bacillota</taxon>
        <taxon>Bacilli</taxon>
        <taxon>Bacillales</taxon>
        <taxon>Alicyclobacillaceae</taxon>
        <taxon>Sulfoacidibacillus</taxon>
    </lineage>
</organism>
<dbReference type="RefSeq" id="WP_241716754.1">
    <property type="nucleotide sequence ID" value="NZ_JALBUF010000026.1"/>
</dbReference>
<evidence type="ECO:0000313" key="1">
    <source>
        <dbReference type="EMBL" id="MCI0184798.1"/>
    </source>
</evidence>
<gene>
    <name evidence="1" type="ORF">MM817_03095</name>
</gene>
<reference evidence="1" key="1">
    <citation type="submission" date="2022-03" db="EMBL/GenBank/DDBJ databases">
        <title>Draft Genome Sequence of Firmicute Strain S0AB, a Heterotrophic Iron/Sulfur-Oxidizing Extreme Acidophile.</title>
        <authorList>
            <person name="Vergara E."/>
            <person name="Pakostova E."/>
            <person name="Johnson D.B."/>
            <person name="Holmes D.S."/>
        </authorList>
    </citation>
    <scope>NUCLEOTIDE SEQUENCE</scope>
    <source>
        <strain evidence="1">S0AB</strain>
    </source>
</reference>
<dbReference type="AlphaFoldDB" id="A0A9X1VET0"/>
<proteinExistence type="predicted"/>
<dbReference type="Proteomes" id="UP001139263">
    <property type="component" value="Unassembled WGS sequence"/>
</dbReference>
<evidence type="ECO:0000313" key="2">
    <source>
        <dbReference type="Proteomes" id="UP001139263"/>
    </source>
</evidence>
<name>A0A9X1VET0_9BACL</name>
<comment type="caution">
    <text evidence="1">The sequence shown here is derived from an EMBL/GenBank/DDBJ whole genome shotgun (WGS) entry which is preliminary data.</text>
</comment>
<dbReference type="EMBL" id="JALBUF010000026">
    <property type="protein sequence ID" value="MCI0184798.1"/>
    <property type="molecule type" value="Genomic_DNA"/>
</dbReference>